<organism evidence="10 11">
    <name type="scientific">Heliomicrobium undosum</name>
    <dbReference type="NCBI Taxonomy" id="121734"/>
    <lineage>
        <taxon>Bacteria</taxon>
        <taxon>Bacillati</taxon>
        <taxon>Bacillota</taxon>
        <taxon>Clostridia</taxon>
        <taxon>Eubacteriales</taxon>
        <taxon>Heliobacteriaceae</taxon>
        <taxon>Heliomicrobium</taxon>
    </lineage>
</organism>
<sequence>MSSGVLSQEEIDALLRGADIPSEPTTLQDAAEPEADFSELEKDVIGEIANISMGTAATTLSTLLGKKVDITTPRVFVTTKAALQKDYPSPFVVVDVTYTAGLEGNNVLIIRESDVAIIVDLMMGGDGMSPPTELNEIHFSAISEAMNQMMGSASTSMATMLQKKIDISPPMLNTIDFANEKLPRPDMDPVIKVSFRMVIEGLVDSELMQIYPIPFAKQLVSGLMGDMSSTPASPPVQPQAPPPPPPPSTHSPAAPPPAAPPPQAAYPPPASHPPMEPPMAAAPPPGYGSPPPGYGSQPPGYPPPGYGYPPPGYYGAPPGAYPSQPPAAAYPPQAPPVPVQPVQFAPLQPQRSGKDTTNLGLIMDVPLQVTVELGKSRKTIRDILELGPGAVIELDKLAGEPVDILVNGKLIAKGEVVVIDENFGVRITDIVSPIERIGNLQ</sequence>
<dbReference type="InterPro" id="IPR012826">
    <property type="entry name" value="FliN"/>
</dbReference>
<accession>A0A845L2Q8</accession>
<dbReference type="GO" id="GO:0005886">
    <property type="term" value="C:plasma membrane"/>
    <property type="evidence" value="ECO:0007669"/>
    <property type="project" value="UniProtKB-SubCell"/>
</dbReference>
<gene>
    <name evidence="10" type="primary">fliY</name>
    <name evidence="10" type="ORF">GTO91_12550</name>
</gene>
<feature type="region of interest" description="Disordered" evidence="7">
    <location>
        <begin position="226"/>
        <end position="303"/>
    </location>
</feature>
<dbReference type="SUPFAM" id="SSF101801">
    <property type="entry name" value="Surface presentation of antigens (SPOA)"/>
    <property type="match status" value="1"/>
</dbReference>
<reference evidence="10 11" key="1">
    <citation type="submission" date="2020-01" db="EMBL/GenBank/DDBJ databases">
        <title>Whole-genome sequence of Heliobacterium undosum DSM 13378.</title>
        <authorList>
            <person name="Kyndt J.A."/>
            <person name="Meyer T.E."/>
        </authorList>
    </citation>
    <scope>NUCLEOTIDE SEQUENCE [LARGE SCALE GENOMIC DNA]</scope>
    <source>
        <strain evidence="10 11">DSM 13378</strain>
    </source>
</reference>
<dbReference type="Pfam" id="PF01052">
    <property type="entry name" value="FliMN_C"/>
    <property type="match status" value="1"/>
</dbReference>
<dbReference type="Gene3D" id="3.40.1550.10">
    <property type="entry name" value="CheC-like"/>
    <property type="match status" value="1"/>
</dbReference>
<dbReference type="GO" id="GO:0006935">
    <property type="term" value="P:chemotaxis"/>
    <property type="evidence" value="ECO:0007669"/>
    <property type="project" value="UniProtKB-KW"/>
</dbReference>
<name>A0A845L2Q8_9FIRM</name>
<dbReference type="PANTHER" id="PTHR43484:SF1">
    <property type="entry name" value="FLAGELLAR MOTOR SWITCH PROTEIN FLIN"/>
    <property type="match status" value="1"/>
</dbReference>
<comment type="subcellular location">
    <subcellularLocation>
        <location evidence="1">Cell membrane</location>
        <topology evidence="1">Peripheral membrane protein</topology>
        <orientation evidence="1">Cytoplasmic side</orientation>
    </subcellularLocation>
</comment>
<dbReference type="Gene3D" id="2.30.330.10">
    <property type="entry name" value="SpoA-like"/>
    <property type="match status" value="1"/>
</dbReference>
<keyword evidence="11" id="KW-1185">Reference proteome</keyword>
<dbReference type="SUPFAM" id="SSF103039">
    <property type="entry name" value="CheC-like"/>
    <property type="match status" value="1"/>
</dbReference>
<evidence type="ECO:0000313" key="10">
    <source>
        <dbReference type="EMBL" id="MZP30543.1"/>
    </source>
</evidence>
<dbReference type="AlphaFoldDB" id="A0A845L2Q8"/>
<evidence type="ECO:0000256" key="5">
    <source>
        <dbReference type="ARBA" id="ARBA00022779"/>
    </source>
</evidence>
<evidence type="ECO:0000256" key="1">
    <source>
        <dbReference type="ARBA" id="ARBA00004413"/>
    </source>
</evidence>
<dbReference type="NCBIfam" id="NF005995">
    <property type="entry name" value="PRK08119.1"/>
    <property type="match status" value="1"/>
</dbReference>
<keyword evidence="10" id="KW-0966">Cell projection</keyword>
<keyword evidence="6" id="KW-0472">Membrane</keyword>
<proteinExistence type="inferred from homology"/>
<evidence type="ECO:0000313" key="11">
    <source>
        <dbReference type="Proteomes" id="UP000463470"/>
    </source>
</evidence>
<comment type="similarity">
    <text evidence="2">Belongs to the FliN/MopA/SpaO family.</text>
</comment>
<feature type="domain" description="CheC-like protein" evidence="9">
    <location>
        <begin position="41"/>
        <end position="76"/>
    </location>
</feature>
<dbReference type="PANTHER" id="PTHR43484">
    <property type="match status" value="1"/>
</dbReference>
<dbReference type="InterPro" id="IPR001172">
    <property type="entry name" value="FliN_T3SS_HrcQb"/>
</dbReference>
<keyword evidence="10" id="KW-0969">Cilium</keyword>
<evidence type="ECO:0000256" key="7">
    <source>
        <dbReference type="SAM" id="MobiDB-lite"/>
    </source>
</evidence>
<feature type="domain" description="CheC-like protein" evidence="9">
    <location>
        <begin position="139"/>
        <end position="171"/>
    </location>
</feature>
<evidence type="ECO:0000259" key="8">
    <source>
        <dbReference type="Pfam" id="PF01052"/>
    </source>
</evidence>
<dbReference type="Pfam" id="PF04509">
    <property type="entry name" value="CheC"/>
    <property type="match status" value="2"/>
</dbReference>
<dbReference type="NCBIfam" id="TIGR02480">
    <property type="entry name" value="fliN"/>
    <property type="match status" value="1"/>
</dbReference>
<keyword evidence="10" id="KW-0282">Flagellum</keyword>
<comment type="caution">
    <text evidence="10">The sequence shown here is derived from an EMBL/GenBank/DDBJ whole genome shotgun (WGS) entry which is preliminary data.</text>
</comment>
<evidence type="ECO:0000256" key="4">
    <source>
        <dbReference type="ARBA" id="ARBA00022500"/>
    </source>
</evidence>
<dbReference type="InterPro" id="IPR007597">
    <property type="entry name" value="CheC"/>
</dbReference>
<dbReference type="GO" id="GO:0009425">
    <property type="term" value="C:bacterial-type flagellum basal body"/>
    <property type="evidence" value="ECO:0007669"/>
    <property type="project" value="InterPro"/>
</dbReference>
<evidence type="ECO:0000259" key="9">
    <source>
        <dbReference type="Pfam" id="PF04509"/>
    </source>
</evidence>
<feature type="compositionally biased region" description="Pro residues" evidence="7">
    <location>
        <begin position="232"/>
        <end position="303"/>
    </location>
</feature>
<dbReference type="RefSeq" id="WP_161259116.1">
    <property type="nucleotide sequence ID" value="NZ_WXEY01000015.1"/>
</dbReference>
<dbReference type="GO" id="GO:0003774">
    <property type="term" value="F:cytoskeletal motor activity"/>
    <property type="evidence" value="ECO:0007669"/>
    <property type="project" value="InterPro"/>
</dbReference>
<protein>
    <submittedName>
        <fullName evidence="10">Flagellar motor switch phosphatase FliY</fullName>
    </submittedName>
</protein>
<feature type="domain" description="Flagellar motor switch protein FliN-like C-terminal" evidence="8">
    <location>
        <begin position="362"/>
        <end position="431"/>
    </location>
</feature>
<evidence type="ECO:0000256" key="3">
    <source>
        <dbReference type="ARBA" id="ARBA00022475"/>
    </source>
</evidence>
<evidence type="ECO:0000256" key="2">
    <source>
        <dbReference type="ARBA" id="ARBA00009226"/>
    </source>
</evidence>
<keyword evidence="3" id="KW-1003">Cell membrane</keyword>
<dbReference type="InterPro" id="IPR001543">
    <property type="entry name" value="FliN-like_C"/>
</dbReference>
<dbReference type="EMBL" id="WXEY01000015">
    <property type="protein sequence ID" value="MZP30543.1"/>
    <property type="molecule type" value="Genomic_DNA"/>
</dbReference>
<keyword evidence="5" id="KW-0283">Flagellar rotation</keyword>
<dbReference type="InterPro" id="IPR051469">
    <property type="entry name" value="FliN/MopA/SpaO"/>
</dbReference>
<dbReference type="GO" id="GO:0071973">
    <property type="term" value="P:bacterial-type flagellum-dependent cell motility"/>
    <property type="evidence" value="ECO:0007669"/>
    <property type="project" value="InterPro"/>
</dbReference>
<dbReference type="PRINTS" id="PR00956">
    <property type="entry name" value="FLGMOTORFLIN"/>
</dbReference>
<dbReference type="GO" id="GO:0016787">
    <property type="term" value="F:hydrolase activity"/>
    <property type="evidence" value="ECO:0007669"/>
    <property type="project" value="InterPro"/>
</dbReference>
<evidence type="ECO:0000256" key="6">
    <source>
        <dbReference type="ARBA" id="ARBA00023136"/>
    </source>
</evidence>
<dbReference type="InterPro" id="IPR036429">
    <property type="entry name" value="SpoA-like_sf"/>
</dbReference>
<dbReference type="InterPro" id="IPR028976">
    <property type="entry name" value="CheC-like_sf"/>
</dbReference>
<dbReference type="CDD" id="cd17907">
    <property type="entry name" value="FliY_FliN-Y"/>
    <property type="match status" value="1"/>
</dbReference>
<dbReference type="OrthoDB" id="9773459at2"/>
<dbReference type="Proteomes" id="UP000463470">
    <property type="component" value="Unassembled WGS sequence"/>
</dbReference>
<keyword evidence="4" id="KW-0145">Chemotaxis</keyword>